<dbReference type="Proteomes" id="UP000238338">
    <property type="component" value="Unassembled WGS sequence"/>
</dbReference>
<evidence type="ECO:0000313" key="6">
    <source>
        <dbReference type="Proteomes" id="UP000238338"/>
    </source>
</evidence>
<dbReference type="RefSeq" id="WP_105512730.1">
    <property type="nucleotide sequence ID" value="NZ_PVEP01000001.1"/>
</dbReference>
<organism evidence="5 6">
    <name type="scientific">Albidovulum denitrificans</name>
    <dbReference type="NCBI Taxonomy" id="404881"/>
    <lineage>
        <taxon>Bacteria</taxon>
        <taxon>Pseudomonadati</taxon>
        <taxon>Pseudomonadota</taxon>
        <taxon>Alphaproteobacteria</taxon>
        <taxon>Rhodobacterales</taxon>
        <taxon>Paracoccaceae</taxon>
        <taxon>Albidovulum</taxon>
    </lineage>
</organism>
<feature type="region of interest" description="Disordered" evidence="1">
    <location>
        <begin position="254"/>
        <end position="286"/>
    </location>
</feature>
<feature type="signal peptide" evidence="3">
    <location>
        <begin position="1"/>
        <end position="20"/>
    </location>
</feature>
<dbReference type="Gene3D" id="3.10.310.50">
    <property type="match status" value="1"/>
</dbReference>
<reference evidence="5 6" key="1">
    <citation type="submission" date="2018-02" db="EMBL/GenBank/DDBJ databases">
        <title>Genomic Encyclopedia of Archaeal and Bacterial Type Strains, Phase II (KMG-II): from individual species to whole genera.</title>
        <authorList>
            <person name="Goeker M."/>
        </authorList>
    </citation>
    <scope>NUCLEOTIDE SEQUENCE [LARGE SCALE GENOMIC DNA]</scope>
    <source>
        <strain evidence="5 6">DSM 18921</strain>
    </source>
</reference>
<protein>
    <recommendedName>
        <fullName evidence="4">TPM domain-containing protein</fullName>
    </recommendedName>
</protein>
<keyword evidence="2" id="KW-0472">Membrane</keyword>
<evidence type="ECO:0000256" key="1">
    <source>
        <dbReference type="SAM" id="MobiDB-lite"/>
    </source>
</evidence>
<evidence type="ECO:0000256" key="2">
    <source>
        <dbReference type="SAM" id="Phobius"/>
    </source>
</evidence>
<feature type="domain" description="TPM" evidence="4">
    <location>
        <begin position="31"/>
        <end position="157"/>
    </location>
</feature>
<evidence type="ECO:0000259" key="4">
    <source>
        <dbReference type="Pfam" id="PF04536"/>
    </source>
</evidence>
<feature type="transmembrane region" description="Helical" evidence="2">
    <location>
        <begin position="183"/>
        <end position="201"/>
    </location>
</feature>
<dbReference type="OrthoDB" id="9810918at2"/>
<evidence type="ECO:0000256" key="3">
    <source>
        <dbReference type="SAM" id="SignalP"/>
    </source>
</evidence>
<keyword evidence="6" id="KW-1185">Reference proteome</keyword>
<name>A0A2S8SCD7_9RHOB</name>
<dbReference type="PANTHER" id="PTHR30373:SF2">
    <property type="entry name" value="UPF0603 PROTEIN YGCG"/>
    <property type="match status" value="1"/>
</dbReference>
<comment type="caution">
    <text evidence="5">The sequence shown here is derived from an EMBL/GenBank/DDBJ whole genome shotgun (WGS) entry which is preliminary data.</text>
</comment>
<accession>A0A2S8SCD7</accession>
<sequence>MLRSLALVLGLVWLSAPVLANPYPAPADGAVTDIADLLTPDAERRLNALLAGLRRDTGVEAAVVTLPTRKDYPPVVPLEGFATRLFNGWGIGDPERNDGILLLVLPEDRETRIELGAGYDQGYDVLAQDIVSRWLVPAFREGDYSNGIETGMEAVADRIARRHAARLAPEPLPDRPGTNGNRIGSWLFGIGFAAIAGFALFGRKIGDLAAGLKRCPACGQRTLNRSRSTIVHAGPGTPGTARILTECRNCDHREEREERIGASGRQGGGGGFSGGRSSGGGASGRW</sequence>
<dbReference type="InterPro" id="IPR007621">
    <property type="entry name" value="TPM_dom"/>
</dbReference>
<keyword evidence="3" id="KW-0732">Signal</keyword>
<keyword evidence="2" id="KW-1133">Transmembrane helix</keyword>
<dbReference type="PANTHER" id="PTHR30373">
    <property type="entry name" value="UPF0603 PROTEIN YGCG"/>
    <property type="match status" value="1"/>
</dbReference>
<dbReference type="EMBL" id="PVEP01000001">
    <property type="protein sequence ID" value="PQV58452.1"/>
    <property type="molecule type" value="Genomic_DNA"/>
</dbReference>
<gene>
    <name evidence="5" type="ORF">LX70_00264</name>
</gene>
<feature type="chain" id="PRO_5015635644" description="TPM domain-containing protein" evidence="3">
    <location>
        <begin position="21"/>
        <end position="286"/>
    </location>
</feature>
<dbReference type="Pfam" id="PF04536">
    <property type="entry name" value="TPM_phosphatase"/>
    <property type="match status" value="1"/>
</dbReference>
<evidence type="ECO:0000313" key="5">
    <source>
        <dbReference type="EMBL" id="PQV58452.1"/>
    </source>
</evidence>
<keyword evidence="2" id="KW-0812">Transmembrane</keyword>
<feature type="compositionally biased region" description="Gly residues" evidence="1">
    <location>
        <begin position="264"/>
        <end position="286"/>
    </location>
</feature>
<dbReference type="AlphaFoldDB" id="A0A2S8SCD7"/>
<proteinExistence type="predicted"/>